<evidence type="ECO:0000313" key="2">
    <source>
        <dbReference type="EMBL" id="EAR93822.2"/>
    </source>
</evidence>
<protein>
    <submittedName>
        <fullName evidence="2">Uncharacterized protein</fullName>
    </submittedName>
</protein>
<dbReference type="AlphaFoldDB" id="I7ME11"/>
<accession>I7ME11</accession>
<gene>
    <name evidence="2" type="ORF">TTHERM_00401930</name>
</gene>
<feature type="compositionally biased region" description="Basic and acidic residues" evidence="1">
    <location>
        <begin position="186"/>
        <end position="197"/>
    </location>
</feature>
<dbReference type="InParanoid" id="I7ME11"/>
<feature type="compositionally biased region" description="Basic and acidic residues" evidence="1">
    <location>
        <begin position="130"/>
        <end position="146"/>
    </location>
</feature>
<evidence type="ECO:0000256" key="1">
    <source>
        <dbReference type="SAM" id="MobiDB-lite"/>
    </source>
</evidence>
<keyword evidence="3" id="KW-1185">Reference proteome</keyword>
<dbReference type="RefSeq" id="XP_001014067.2">
    <property type="nucleotide sequence ID" value="XM_001014067.2"/>
</dbReference>
<name>I7ME11_TETTS</name>
<proteinExistence type="predicted"/>
<dbReference type="GeneID" id="7839636"/>
<dbReference type="KEGG" id="tet:TTHERM_00401930"/>
<dbReference type="Proteomes" id="UP000009168">
    <property type="component" value="Unassembled WGS sequence"/>
</dbReference>
<dbReference type="OrthoDB" id="159675at2759"/>
<evidence type="ECO:0000313" key="3">
    <source>
        <dbReference type="Proteomes" id="UP000009168"/>
    </source>
</evidence>
<sequence>MADRTTFQKNLDDRTFRIRLRNTPQEIDISKNKNFVKVIEHEYACRYLEKLNIEPNQKNIQFILKKYPIKNCDIKSEWNNNNFSADTIVISTRKKEDLNQKYQESQTNLFEELGLKLMKIPNIDTGKTNTENEKNLQQESRMDQNKSPEPNSQINGASMTSNAYNTSSYKEQSQSAKKKLQSQGEGSKERTKKAPLDDKQNKFEINYDIEYIKKNYIFPFNQTTLRKINQNMQENPKYITTAEEKDLVFTNNIFKYPFSQIRIDSDDLHELQKPINITIDDILVILEEFKQKFPREYIPVQNTGQQEVEKKPLYSQSDQNVPKEFRLYNFDNVNEENENTDVKKRKQKEPMDRAIVFEKSQIDQVFNLISSPTMAKQIGLFTHFCYWVIFSEVNIKTIEMIKKKQIFVQMQEHLAQLKQKLPNFKLWLNLTMPMILLTIKMVTEYIFKNRYPGFFKEQGRSLNNQGMVAIDKILFLCDKIFDETQISGRFTFLESNFKQQTKINSVQNDRKLLKKRIYATSQNMNFLMENPRSSQARNILAKSNKLNPISQTQNKLESTSKKQFVNSDIDDLQEEERKKIEKRNKERISNLVLNRINNKTKSLV</sequence>
<feature type="compositionally biased region" description="Polar residues" evidence="1">
    <location>
        <begin position="147"/>
        <end position="169"/>
    </location>
</feature>
<dbReference type="EMBL" id="GG662719">
    <property type="protein sequence ID" value="EAR93822.2"/>
    <property type="molecule type" value="Genomic_DNA"/>
</dbReference>
<organism evidence="2 3">
    <name type="scientific">Tetrahymena thermophila (strain SB210)</name>
    <dbReference type="NCBI Taxonomy" id="312017"/>
    <lineage>
        <taxon>Eukaryota</taxon>
        <taxon>Sar</taxon>
        <taxon>Alveolata</taxon>
        <taxon>Ciliophora</taxon>
        <taxon>Intramacronucleata</taxon>
        <taxon>Oligohymenophorea</taxon>
        <taxon>Hymenostomatida</taxon>
        <taxon>Tetrahymenina</taxon>
        <taxon>Tetrahymenidae</taxon>
        <taxon>Tetrahymena</taxon>
    </lineage>
</organism>
<reference evidence="3" key="1">
    <citation type="journal article" date="2006" name="PLoS Biol.">
        <title>Macronuclear genome sequence of the ciliate Tetrahymena thermophila, a model eukaryote.</title>
        <authorList>
            <person name="Eisen J.A."/>
            <person name="Coyne R.S."/>
            <person name="Wu M."/>
            <person name="Wu D."/>
            <person name="Thiagarajan M."/>
            <person name="Wortman J.R."/>
            <person name="Badger J.H."/>
            <person name="Ren Q."/>
            <person name="Amedeo P."/>
            <person name="Jones K.M."/>
            <person name="Tallon L.J."/>
            <person name="Delcher A.L."/>
            <person name="Salzberg S.L."/>
            <person name="Silva J.C."/>
            <person name="Haas B.J."/>
            <person name="Majoros W.H."/>
            <person name="Farzad M."/>
            <person name="Carlton J.M."/>
            <person name="Smith R.K. Jr."/>
            <person name="Garg J."/>
            <person name="Pearlman R.E."/>
            <person name="Karrer K.M."/>
            <person name="Sun L."/>
            <person name="Manning G."/>
            <person name="Elde N.C."/>
            <person name="Turkewitz A.P."/>
            <person name="Asai D.J."/>
            <person name="Wilkes D.E."/>
            <person name="Wang Y."/>
            <person name="Cai H."/>
            <person name="Collins K."/>
            <person name="Stewart B.A."/>
            <person name="Lee S.R."/>
            <person name="Wilamowska K."/>
            <person name="Weinberg Z."/>
            <person name="Ruzzo W.L."/>
            <person name="Wloga D."/>
            <person name="Gaertig J."/>
            <person name="Frankel J."/>
            <person name="Tsao C.-C."/>
            <person name="Gorovsky M.A."/>
            <person name="Keeling P.J."/>
            <person name="Waller R.F."/>
            <person name="Patron N.J."/>
            <person name="Cherry J.M."/>
            <person name="Stover N.A."/>
            <person name="Krieger C.J."/>
            <person name="del Toro C."/>
            <person name="Ryder H.F."/>
            <person name="Williamson S.C."/>
            <person name="Barbeau R.A."/>
            <person name="Hamilton E.P."/>
            <person name="Orias E."/>
        </authorList>
    </citation>
    <scope>NUCLEOTIDE SEQUENCE [LARGE SCALE GENOMIC DNA]</scope>
    <source>
        <strain evidence="3">SB210</strain>
    </source>
</reference>
<feature type="region of interest" description="Disordered" evidence="1">
    <location>
        <begin position="123"/>
        <end position="197"/>
    </location>
</feature>
<dbReference type="eggNOG" id="ENOG502RCRF">
    <property type="taxonomic scope" value="Eukaryota"/>
</dbReference>